<evidence type="ECO:0000256" key="1">
    <source>
        <dbReference type="ARBA" id="ARBA00004948"/>
    </source>
</evidence>
<dbReference type="InterPro" id="IPR016084">
    <property type="entry name" value="Haem_Oase-like_multi-hlx"/>
</dbReference>
<protein>
    <submittedName>
        <fullName evidence="3">Thiaminase II</fullName>
    </submittedName>
</protein>
<dbReference type="OrthoDB" id="34166at2"/>
<dbReference type="RefSeq" id="WP_152229768.1">
    <property type="nucleotide sequence ID" value="NZ_BAAAOT010000001.1"/>
</dbReference>
<dbReference type="EMBL" id="WHPD01000197">
    <property type="protein sequence ID" value="MPV87211.1"/>
    <property type="molecule type" value="Genomic_DNA"/>
</dbReference>
<organism evidence="3 4">
    <name type="scientific">Georgenia ruanii</name>
    <dbReference type="NCBI Taxonomy" id="348442"/>
    <lineage>
        <taxon>Bacteria</taxon>
        <taxon>Bacillati</taxon>
        <taxon>Actinomycetota</taxon>
        <taxon>Actinomycetes</taxon>
        <taxon>Micrococcales</taxon>
        <taxon>Bogoriellaceae</taxon>
        <taxon>Georgenia</taxon>
    </lineage>
</organism>
<dbReference type="InterPro" id="IPR050967">
    <property type="entry name" value="Thiamine_Salvage_TenA"/>
</dbReference>
<dbReference type="GO" id="GO:0005829">
    <property type="term" value="C:cytosol"/>
    <property type="evidence" value="ECO:0007669"/>
    <property type="project" value="TreeGrafter"/>
</dbReference>
<accession>A0A7J9URG9</accession>
<sequence>MTAPRPRTTTEAEAEQVAAAAARPFSDAAWARIAPLRAAIDELPFLRALEDGSLPRETFVYYMAQDAHYLADFGRALAACASQSTAADELLFWASSATAVVAVERQLHGAYVADLTAGEKSPTCTAYTSYLLALSSAGCYPELAAALLPCFWIYEDVGTRLQDRVGDLAAHPYGDWIGTYGDPAFAESTRTARQIVDRLAADAADGILARMHAAFGRAAQYEWMFWDAAGRRETWPV</sequence>
<feature type="domain" description="Thiaminase-2/PQQC" evidence="2">
    <location>
        <begin position="43"/>
        <end position="229"/>
    </location>
</feature>
<comment type="caution">
    <text evidence="3">The sequence shown here is derived from an EMBL/GenBank/DDBJ whole genome shotgun (WGS) entry which is preliminary data.</text>
</comment>
<dbReference type="Proteomes" id="UP000429644">
    <property type="component" value="Unassembled WGS sequence"/>
</dbReference>
<dbReference type="AlphaFoldDB" id="A0A7J9URG9"/>
<dbReference type="CDD" id="cd19365">
    <property type="entry name" value="TenA_C-like"/>
    <property type="match status" value="1"/>
</dbReference>
<dbReference type="PANTHER" id="PTHR43198:SF2">
    <property type="entry name" value="SI:CH1073-67J19.1-RELATED"/>
    <property type="match status" value="1"/>
</dbReference>
<dbReference type="Pfam" id="PF03070">
    <property type="entry name" value="TENA_THI-4"/>
    <property type="match status" value="1"/>
</dbReference>
<dbReference type="PANTHER" id="PTHR43198">
    <property type="entry name" value="BIFUNCTIONAL TH2 PROTEIN"/>
    <property type="match status" value="1"/>
</dbReference>
<name>A0A7J9URG9_9MICO</name>
<comment type="pathway">
    <text evidence="1">Cofactor biosynthesis; thiamine diphosphate biosynthesis.</text>
</comment>
<reference evidence="3 4" key="1">
    <citation type="submission" date="2019-10" db="EMBL/GenBank/DDBJ databases">
        <title>Georgenia wutianyii sp. nov. and Georgenia yuyongxinii sp. nov. isolated from plateau pika (Ochotona curzoniae) in the Qinghai-Tibet plateau of China.</title>
        <authorList>
            <person name="Tian Z."/>
        </authorList>
    </citation>
    <scope>NUCLEOTIDE SEQUENCE [LARGE SCALE GENOMIC DNA]</scope>
    <source>
        <strain evidence="3 4">JCM 15130</strain>
    </source>
</reference>
<dbReference type="InterPro" id="IPR004305">
    <property type="entry name" value="Thiaminase-2/PQQC"/>
</dbReference>
<evidence type="ECO:0000313" key="4">
    <source>
        <dbReference type="Proteomes" id="UP000429644"/>
    </source>
</evidence>
<gene>
    <name evidence="3" type="ORF">GB882_00910</name>
</gene>
<keyword evidence="4" id="KW-1185">Reference proteome</keyword>
<dbReference type="SUPFAM" id="SSF48613">
    <property type="entry name" value="Heme oxygenase-like"/>
    <property type="match status" value="1"/>
</dbReference>
<evidence type="ECO:0000313" key="3">
    <source>
        <dbReference type="EMBL" id="MPV87211.1"/>
    </source>
</evidence>
<dbReference type="Gene3D" id="1.20.910.10">
    <property type="entry name" value="Heme oxygenase-like"/>
    <property type="match status" value="1"/>
</dbReference>
<evidence type="ECO:0000259" key="2">
    <source>
        <dbReference type="Pfam" id="PF03070"/>
    </source>
</evidence>
<proteinExistence type="predicted"/>